<dbReference type="Proteomes" id="UP001058860">
    <property type="component" value="Chromosome"/>
</dbReference>
<gene>
    <name evidence="2" type="ORF">LRS13_01120</name>
</gene>
<reference evidence="3" key="1">
    <citation type="submission" date="2021-11" db="EMBL/GenBank/DDBJ databases">
        <title>Cultivation dependent microbiological survey of springs from the worlds oldest radium mine currently devoted to the extraction of radon-saturated water.</title>
        <authorList>
            <person name="Kapinusova G."/>
            <person name="Smrhova T."/>
            <person name="Strejcek M."/>
            <person name="Suman J."/>
            <person name="Jani K."/>
            <person name="Pajer P."/>
            <person name="Uhlik O."/>
        </authorList>
    </citation>
    <scope>NUCLEOTIDE SEQUENCE [LARGE SCALE GENOMIC DNA]</scope>
    <source>
        <strain evidence="3">J379</strain>
    </source>
</reference>
<organism evidence="2 3">
    <name type="scientific">Svornostia abyssi</name>
    <dbReference type="NCBI Taxonomy" id="2898438"/>
    <lineage>
        <taxon>Bacteria</taxon>
        <taxon>Bacillati</taxon>
        <taxon>Actinomycetota</taxon>
        <taxon>Thermoleophilia</taxon>
        <taxon>Solirubrobacterales</taxon>
        <taxon>Baekduiaceae</taxon>
        <taxon>Svornostia</taxon>
    </lineage>
</organism>
<keyword evidence="3" id="KW-1185">Reference proteome</keyword>
<dbReference type="RefSeq" id="WP_353864651.1">
    <property type="nucleotide sequence ID" value="NZ_CP088295.1"/>
</dbReference>
<feature type="compositionally biased region" description="Pro residues" evidence="1">
    <location>
        <begin position="117"/>
        <end position="128"/>
    </location>
</feature>
<proteinExistence type="predicted"/>
<evidence type="ECO:0000256" key="1">
    <source>
        <dbReference type="SAM" id="MobiDB-lite"/>
    </source>
</evidence>
<evidence type="ECO:0000313" key="3">
    <source>
        <dbReference type="Proteomes" id="UP001058860"/>
    </source>
</evidence>
<feature type="region of interest" description="Disordered" evidence="1">
    <location>
        <begin position="79"/>
        <end position="166"/>
    </location>
</feature>
<feature type="compositionally biased region" description="Pro residues" evidence="1">
    <location>
        <begin position="156"/>
        <end position="166"/>
    </location>
</feature>
<name>A0ABY5PHS1_9ACTN</name>
<evidence type="ECO:0000313" key="2">
    <source>
        <dbReference type="EMBL" id="UUY04159.1"/>
    </source>
</evidence>
<accession>A0ABY5PHS1</accession>
<protein>
    <submittedName>
        <fullName evidence="2">Uncharacterized protein</fullName>
    </submittedName>
</protein>
<dbReference type="EMBL" id="CP088295">
    <property type="protein sequence ID" value="UUY04159.1"/>
    <property type="molecule type" value="Genomic_DNA"/>
</dbReference>
<sequence length="213" mass="22550">MDELCVQRRLVKSPPELWAEVSDLEALSRHLDLFGEIRISRLEPESTVAWEGDRASGTVVLDPAGWGTKVTLTAAMRAQPAPPEVDGSAPAAQPQEEETGDTTPVAATEQAGGPAVETPPAPAPPRPEPSTAGRPGFFARLFRRRATPAPIAALPEPQPEPEVMPEPVAPEPVLIAEPVEPPADPPLDPGAAETALEHVLDTLGAAHHRPFSR</sequence>